<dbReference type="AlphaFoldDB" id="A0AA37WVK5"/>
<dbReference type="PIRSF" id="PIRSF016481">
    <property type="entry name" value="Pilus_assembly_PilP"/>
    <property type="match status" value="1"/>
</dbReference>
<reference evidence="1 2" key="1">
    <citation type="journal article" date="2014" name="Int. J. Syst. Evol. Microbiol.">
        <title>Complete genome sequence of Corynebacterium casei LMG S-19264T (=DSM 44701T), isolated from a smear-ripened cheese.</title>
        <authorList>
            <consortium name="US DOE Joint Genome Institute (JGI-PGF)"/>
            <person name="Walter F."/>
            <person name="Albersmeier A."/>
            <person name="Kalinowski J."/>
            <person name="Ruckert C."/>
        </authorList>
    </citation>
    <scope>NUCLEOTIDE SEQUENCE [LARGE SCALE GENOMIC DNA]</scope>
    <source>
        <strain evidence="1 2">NBRC 112785</strain>
    </source>
</reference>
<proteinExistence type="predicted"/>
<protein>
    <submittedName>
        <fullName evidence="1">Pilus assembly protein PilP</fullName>
    </submittedName>
</protein>
<sequence>MLNKLLLAIGVLSLVGCSGDRRDLEDFVASTKASHVPGIKKLEEPPEFEHYAYQAKHLRSPFQPPQRELTEDIIDTSKNCLQPDLSRRKGRLETYAIDNLTMRGTLGDGDKLWGLVETSDASVYRVGAGEYLGLYHGQISAVSRKQIVVNELIPDGTGCWNERQTTLELTANANKQG</sequence>
<dbReference type="InterPro" id="IPR007446">
    <property type="entry name" value="PilP"/>
</dbReference>
<organism evidence="1 2">
    <name type="scientific">Paraferrimonas haliotis</name>
    <dbReference type="NCBI Taxonomy" id="2013866"/>
    <lineage>
        <taxon>Bacteria</taxon>
        <taxon>Pseudomonadati</taxon>
        <taxon>Pseudomonadota</taxon>
        <taxon>Gammaproteobacteria</taxon>
        <taxon>Alteromonadales</taxon>
        <taxon>Ferrimonadaceae</taxon>
        <taxon>Paraferrimonas</taxon>
    </lineage>
</organism>
<dbReference type="PROSITE" id="PS51257">
    <property type="entry name" value="PROKAR_LIPOPROTEIN"/>
    <property type="match status" value="1"/>
</dbReference>
<name>A0AA37WVK5_9GAMM</name>
<dbReference type="Gene3D" id="2.30.30.830">
    <property type="match status" value="1"/>
</dbReference>
<comment type="caution">
    <text evidence="1">The sequence shown here is derived from an EMBL/GenBank/DDBJ whole genome shotgun (WGS) entry which is preliminary data.</text>
</comment>
<dbReference type="Proteomes" id="UP001157439">
    <property type="component" value="Unassembled WGS sequence"/>
</dbReference>
<gene>
    <name evidence="1" type="primary">pilP</name>
    <name evidence="1" type="ORF">GCM10007894_01490</name>
</gene>
<dbReference type="Pfam" id="PF04351">
    <property type="entry name" value="PilP"/>
    <property type="match status" value="1"/>
</dbReference>
<keyword evidence="2" id="KW-1185">Reference proteome</keyword>
<evidence type="ECO:0000313" key="2">
    <source>
        <dbReference type="Proteomes" id="UP001157439"/>
    </source>
</evidence>
<accession>A0AA37WVK5</accession>
<evidence type="ECO:0000313" key="1">
    <source>
        <dbReference type="EMBL" id="GLS82172.1"/>
    </source>
</evidence>
<dbReference type="RefSeq" id="WP_095497730.1">
    <property type="nucleotide sequence ID" value="NZ_BSPO01000001.1"/>
</dbReference>
<dbReference type="EMBL" id="BSPO01000001">
    <property type="protein sequence ID" value="GLS82172.1"/>
    <property type="molecule type" value="Genomic_DNA"/>
</dbReference>